<gene>
    <name evidence="6" type="ORF">SAMN05444164_5617</name>
</gene>
<dbReference type="GO" id="GO:0042941">
    <property type="term" value="P:D-alanine transmembrane transport"/>
    <property type="evidence" value="ECO:0007669"/>
    <property type="project" value="TreeGrafter"/>
</dbReference>
<dbReference type="InterPro" id="IPR003593">
    <property type="entry name" value="AAA+_ATPase"/>
</dbReference>
<dbReference type="GO" id="GO:1903806">
    <property type="term" value="P:L-isoleucine import across plasma membrane"/>
    <property type="evidence" value="ECO:0007669"/>
    <property type="project" value="TreeGrafter"/>
</dbReference>
<dbReference type="GO" id="GO:0015808">
    <property type="term" value="P:L-alanine transport"/>
    <property type="evidence" value="ECO:0007669"/>
    <property type="project" value="TreeGrafter"/>
</dbReference>
<dbReference type="SMART" id="SM00382">
    <property type="entry name" value="AAA"/>
    <property type="match status" value="1"/>
</dbReference>
<dbReference type="RefSeq" id="WP_092122046.1">
    <property type="nucleotide sequence ID" value="NZ_FNTH01000001.1"/>
</dbReference>
<dbReference type="InterPro" id="IPR003439">
    <property type="entry name" value="ABC_transporter-like_ATP-bd"/>
</dbReference>
<evidence type="ECO:0000256" key="1">
    <source>
        <dbReference type="ARBA" id="ARBA00022448"/>
    </source>
</evidence>
<dbReference type="InterPro" id="IPR032823">
    <property type="entry name" value="BCA_ABC_TP_C"/>
</dbReference>
<dbReference type="GO" id="GO:0015188">
    <property type="term" value="F:L-isoleucine transmembrane transporter activity"/>
    <property type="evidence" value="ECO:0007669"/>
    <property type="project" value="TreeGrafter"/>
</dbReference>
<evidence type="ECO:0000256" key="2">
    <source>
        <dbReference type="ARBA" id="ARBA00022741"/>
    </source>
</evidence>
<evidence type="ECO:0000313" key="7">
    <source>
        <dbReference type="Proteomes" id="UP000198992"/>
    </source>
</evidence>
<dbReference type="GO" id="GO:0005886">
    <property type="term" value="C:plasma membrane"/>
    <property type="evidence" value="ECO:0007669"/>
    <property type="project" value="TreeGrafter"/>
</dbReference>
<accession>A0A1H5D2J7</accession>
<name>A0A1H5D2J7_9BRAD</name>
<dbReference type="OrthoDB" id="9779872at2"/>
<feature type="domain" description="ABC transporter" evidence="5">
    <location>
        <begin position="5"/>
        <end position="237"/>
    </location>
</feature>
<dbReference type="AlphaFoldDB" id="A0A1H5D2J7"/>
<sequence>MTALLEVKNLSKSFGGLVAVNNVSFALEAGRITALIGPNGAGKTTCFNLVAGAMRPTSGQVVFEGHPIENAPPELVCRMGIARTFQIVRPMRDMSVLENAMVGAFSWTRSVDEARSKAYESLESVGLAGKANARTDQLTLPDRKMLETAKALSTRPRLLLLDEVMAGLRPTEAAGVVRVLRKLAEGGLTILLVEHVMRIVMEVASRVIVLHHGAKIAEGRPEEVVADPVVLESYLGAGFHA</sequence>
<dbReference type="PROSITE" id="PS50893">
    <property type="entry name" value="ABC_TRANSPORTER_2"/>
    <property type="match status" value="1"/>
</dbReference>
<dbReference type="GO" id="GO:1903805">
    <property type="term" value="P:L-valine import across plasma membrane"/>
    <property type="evidence" value="ECO:0007669"/>
    <property type="project" value="TreeGrafter"/>
</dbReference>
<protein>
    <submittedName>
        <fullName evidence="6">Amino acid/amide ABC transporter ATP-binding protein 1, HAAT family</fullName>
    </submittedName>
</protein>
<keyword evidence="2" id="KW-0547">Nucleotide-binding</keyword>
<dbReference type="GO" id="GO:0005304">
    <property type="term" value="F:L-valine transmembrane transporter activity"/>
    <property type="evidence" value="ECO:0007669"/>
    <property type="project" value="TreeGrafter"/>
</dbReference>
<dbReference type="EMBL" id="FNTH01000001">
    <property type="protein sequence ID" value="SED73086.1"/>
    <property type="molecule type" value="Genomic_DNA"/>
</dbReference>
<evidence type="ECO:0000259" key="5">
    <source>
        <dbReference type="PROSITE" id="PS50893"/>
    </source>
</evidence>
<dbReference type="Proteomes" id="UP000198992">
    <property type="component" value="Unassembled WGS sequence"/>
</dbReference>
<comment type="function">
    <text evidence="4">Involved in beta-(1--&gt;2)glucan export. Transmembrane domains (TMD) form a pore in the inner membrane and the ATP-binding domain (NBD) is responsible for energy generation.</text>
</comment>
<dbReference type="Pfam" id="PF12399">
    <property type="entry name" value="BCA_ABC_TP_C"/>
    <property type="match status" value="1"/>
</dbReference>
<dbReference type="Gene3D" id="3.40.50.300">
    <property type="entry name" value="P-loop containing nucleotide triphosphate hydrolases"/>
    <property type="match status" value="1"/>
</dbReference>
<organism evidence="6 7">
    <name type="scientific">Bradyrhizobium erythrophlei</name>
    <dbReference type="NCBI Taxonomy" id="1437360"/>
    <lineage>
        <taxon>Bacteria</taxon>
        <taxon>Pseudomonadati</taxon>
        <taxon>Pseudomonadota</taxon>
        <taxon>Alphaproteobacteria</taxon>
        <taxon>Hyphomicrobiales</taxon>
        <taxon>Nitrobacteraceae</taxon>
        <taxon>Bradyrhizobium</taxon>
    </lineage>
</organism>
<keyword evidence="1" id="KW-0813">Transport</keyword>
<dbReference type="InterPro" id="IPR051120">
    <property type="entry name" value="ABC_AA/LPS_Transport"/>
</dbReference>
<dbReference type="SUPFAM" id="SSF52540">
    <property type="entry name" value="P-loop containing nucleoside triphosphate hydrolases"/>
    <property type="match status" value="1"/>
</dbReference>
<dbReference type="InterPro" id="IPR027417">
    <property type="entry name" value="P-loop_NTPase"/>
</dbReference>
<dbReference type="PANTHER" id="PTHR45772:SF7">
    <property type="entry name" value="AMINO ACID ABC TRANSPORTER ATP-BINDING PROTEIN"/>
    <property type="match status" value="1"/>
</dbReference>
<evidence type="ECO:0000256" key="4">
    <source>
        <dbReference type="ARBA" id="ARBA00024722"/>
    </source>
</evidence>
<dbReference type="Pfam" id="PF00005">
    <property type="entry name" value="ABC_tran"/>
    <property type="match status" value="1"/>
</dbReference>
<dbReference type="GO" id="GO:0016887">
    <property type="term" value="F:ATP hydrolysis activity"/>
    <property type="evidence" value="ECO:0007669"/>
    <property type="project" value="InterPro"/>
</dbReference>
<evidence type="ECO:0000313" key="6">
    <source>
        <dbReference type="EMBL" id="SED73086.1"/>
    </source>
</evidence>
<reference evidence="6 7" key="1">
    <citation type="submission" date="2016-10" db="EMBL/GenBank/DDBJ databases">
        <authorList>
            <person name="de Groot N.N."/>
        </authorList>
    </citation>
    <scope>NUCLEOTIDE SEQUENCE [LARGE SCALE GENOMIC DNA]</scope>
    <source>
        <strain evidence="6 7">MT12</strain>
    </source>
</reference>
<dbReference type="GO" id="GO:0005524">
    <property type="term" value="F:ATP binding"/>
    <property type="evidence" value="ECO:0007669"/>
    <property type="project" value="UniProtKB-KW"/>
</dbReference>
<dbReference type="CDD" id="cd03219">
    <property type="entry name" value="ABC_Mj1267_LivG_branched"/>
    <property type="match status" value="1"/>
</dbReference>
<dbReference type="GO" id="GO:0015192">
    <property type="term" value="F:L-phenylalanine transmembrane transporter activity"/>
    <property type="evidence" value="ECO:0007669"/>
    <property type="project" value="TreeGrafter"/>
</dbReference>
<keyword evidence="3 6" id="KW-0067">ATP-binding</keyword>
<proteinExistence type="predicted"/>
<evidence type="ECO:0000256" key="3">
    <source>
        <dbReference type="ARBA" id="ARBA00022840"/>
    </source>
</evidence>
<dbReference type="PANTHER" id="PTHR45772">
    <property type="entry name" value="CONSERVED COMPONENT OF ABC TRANSPORTER FOR NATURAL AMINO ACIDS-RELATED"/>
    <property type="match status" value="1"/>
</dbReference>